<name>A0AA90NZ94_9GAMM</name>
<proteinExistence type="predicted"/>
<accession>A0AA90NZ94</accession>
<evidence type="ECO:0000313" key="2">
    <source>
        <dbReference type="Proteomes" id="UP001178148"/>
    </source>
</evidence>
<evidence type="ECO:0000313" key="1">
    <source>
        <dbReference type="EMBL" id="MDP0589266.1"/>
    </source>
</evidence>
<comment type="caution">
    <text evidence="1">The sequence shown here is derived from an EMBL/GenBank/DDBJ whole genome shotgun (WGS) entry which is preliminary data.</text>
</comment>
<dbReference type="AlphaFoldDB" id="A0AA90NZ94"/>
<protein>
    <submittedName>
        <fullName evidence="1">Uncharacterized protein</fullName>
    </submittedName>
</protein>
<gene>
    <name evidence="1" type="ORF">QS748_08780</name>
</gene>
<dbReference type="EMBL" id="JASXSV010000012">
    <property type="protein sequence ID" value="MDP0589266.1"/>
    <property type="molecule type" value="Genomic_DNA"/>
</dbReference>
<sequence length="45" mass="5220">MKSQLDRGFTPKQIAGRMKLESYDGAIDYQTIYRLIKKTMELPSP</sequence>
<reference evidence="1 2" key="1">
    <citation type="journal article" date="2023" name="bioRxiv">
        <title>An intranuclear bacterial parasite of deep-sea mussels expresses apoptosis inhibitors acquired from its host.</title>
        <authorList>
            <person name="Gonzalez Porras M.A."/>
            <person name="Assie A."/>
            <person name="Tietjen M."/>
            <person name="Violette M."/>
            <person name="Kleiner M."/>
            <person name="Gruber-Vodicka H."/>
            <person name="Dubilier N."/>
            <person name="Leisch N."/>
        </authorList>
    </citation>
    <scope>NUCLEOTIDE SEQUENCE [LARGE SCALE GENOMIC DNA]</scope>
    <source>
        <strain evidence="1">IAP13</strain>
    </source>
</reference>
<keyword evidence="2" id="KW-1185">Reference proteome</keyword>
<dbReference type="Proteomes" id="UP001178148">
    <property type="component" value="Unassembled WGS sequence"/>
</dbReference>
<organism evidence="1 2">
    <name type="scientific">Candidatus Endonucleibacter bathymodioli</name>
    <dbReference type="NCBI Taxonomy" id="539814"/>
    <lineage>
        <taxon>Bacteria</taxon>
        <taxon>Pseudomonadati</taxon>
        <taxon>Pseudomonadota</taxon>
        <taxon>Gammaproteobacteria</taxon>
        <taxon>Oceanospirillales</taxon>
        <taxon>Endozoicomonadaceae</taxon>
        <taxon>Candidatus Endonucleibacter</taxon>
    </lineage>
</organism>